<evidence type="ECO:0000259" key="5">
    <source>
        <dbReference type="PROSITE" id="PS50977"/>
    </source>
</evidence>
<evidence type="ECO:0000256" key="4">
    <source>
        <dbReference type="PROSITE-ProRule" id="PRU00335"/>
    </source>
</evidence>
<feature type="domain" description="HTH tetR-type" evidence="5">
    <location>
        <begin position="10"/>
        <end position="70"/>
    </location>
</feature>
<dbReference type="RefSeq" id="WP_042532866.1">
    <property type="nucleotide sequence ID" value="NZ_CAXOIH010000018.1"/>
</dbReference>
<feature type="DNA-binding region" description="H-T-H motif" evidence="4">
    <location>
        <begin position="33"/>
        <end position="52"/>
    </location>
</feature>
<dbReference type="Gene3D" id="1.10.10.60">
    <property type="entry name" value="Homeodomain-like"/>
    <property type="match status" value="1"/>
</dbReference>
<evidence type="ECO:0000256" key="1">
    <source>
        <dbReference type="ARBA" id="ARBA00023015"/>
    </source>
</evidence>
<gene>
    <name evidence="6" type="primary">yfiR_1</name>
    <name evidence="6" type="ORF">BN997_02722</name>
</gene>
<organism evidence="6 7">
    <name type="scientific">Oceanobacillus oncorhynchi</name>
    <dbReference type="NCBI Taxonomy" id="545501"/>
    <lineage>
        <taxon>Bacteria</taxon>
        <taxon>Bacillati</taxon>
        <taxon>Bacillota</taxon>
        <taxon>Bacilli</taxon>
        <taxon>Bacillales</taxon>
        <taxon>Bacillaceae</taxon>
        <taxon>Oceanobacillus</taxon>
    </lineage>
</organism>
<dbReference type="PRINTS" id="PR00455">
    <property type="entry name" value="HTHTETR"/>
</dbReference>
<keyword evidence="2 4" id="KW-0238">DNA-binding</keyword>
<dbReference type="InterPro" id="IPR001647">
    <property type="entry name" value="HTH_TetR"/>
</dbReference>
<accession>A0A0A1MBX9</accession>
<dbReference type="Pfam" id="PF17922">
    <property type="entry name" value="TetR_C_17"/>
    <property type="match status" value="1"/>
</dbReference>
<proteinExistence type="predicted"/>
<evidence type="ECO:0000313" key="6">
    <source>
        <dbReference type="EMBL" id="CEI82835.1"/>
    </source>
</evidence>
<dbReference type="PANTHER" id="PTHR47506">
    <property type="entry name" value="TRANSCRIPTIONAL REGULATORY PROTEIN"/>
    <property type="match status" value="1"/>
</dbReference>
<dbReference type="PANTHER" id="PTHR47506:SF6">
    <property type="entry name" value="HTH-TYPE TRANSCRIPTIONAL REPRESSOR NEMR"/>
    <property type="match status" value="1"/>
</dbReference>
<keyword evidence="7" id="KW-1185">Reference proteome</keyword>
<keyword evidence="1" id="KW-0805">Transcription regulation</keyword>
<dbReference type="OrthoDB" id="9814703at2"/>
<protein>
    <submittedName>
        <fullName evidence="6">Putative HTH-type transcriptional regulator YfiR</fullName>
    </submittedName>
</protein>
<dbReference type="Proteomes" id="UP000040453">
    <property type="component" value="Unassembled WGS sequence"/>
</dbReference>
<dbReference type="AlphaFoldDB" id="A0A0A1MBX9"/>
<dbReference type="STRING" id="545501.BN997_02722"/>
<sequence length="201" mass="23906">MPKVSEAYKEEKIRNLVQAAKKVFIKKGYVQTSMQDIMDEAGISRGAMYRYFNNLEHVFLEVLREDDQKDVAFFEVSNDEQIWPQIQRWLEMQQQVIENINQSLLQAKAEFFLTSQQHKDDFSYVSQRYDEITEAIEEVLMLGEQKKEFQLQQSPERISRYMISFLNGLMLDTFQLGMKQTKVQEQLSILCFTLEKLLYKE</sequence>
<dbReference type="Pfam" id="PF00440">
    <property type="entry name" value="TetR_N"/>
    <property type="match status" value="1"/>
</dbReference>
<evidence type="ECO:0000256" key="3">
    <source>
        <dbReference type="ARBA" id="ARBA00023163"/>
    </source>
</evidence>
<dbReference type="InterPro" id="IPR041612">
    <property type="entry name" value="YfiR_C"/>
</dbReference>
<keyword evidence="3" id="KW-0804">Transcription</keyword>
<name>A0A0A1MBX9_9BACI</name>
<dbReference type="EMBL" id="CDGG01000001">
    <property type="protein sequence ID" value="CEI82835.1"/>
    <property type="molecule type" value="Genomic_DNA"/>
</dbReference>
<reference evidence="6 7" key="1">
    <citation type="submission" date="2014-11" db="EMBL/GenBank/DDBJ databases">
        <authorList>
            <person name="Urmite Genomes Urmite Genomes"/>
        </authorList>
    </citation>
    <scope>NUCLEOTIDE SEQUENCE [LARGE SCALE GENOMIC DNA]</scope>
    <source>
        <strain evidence="6 7">Oc5</strain>
    </source>
</reference>
<dbReference type="PROSITE" id="PS50977">
    <property type="entry name" value="HTH_TETR_2"/>
    <property type="match status" value="1"/>
</dbReference>
<dbReference type="SUPFAM" id="SSF46689">
    <property type="entry name" value="Homeodomain-like"/>
    <property type="match status" value="1"/>
</dbReference>
<evidence type="ECO:0000256" key="2">
    <source>
        <dbReference type="ARBA" id="ARBA00023125"/>
    </source>
</evidence>
<dbReference type="InterPro" id="IPR009057">
    <property type="entry name" value="Homeodomain-like_sf"/>
</dbReference>
<evidence type="ECO:0000313" key="7">
    <source>
        <dbReference type="Proteomes" id="UP000040453"/>
    </source>
</evidence>
<dbReference type="GO" id="GO:0003677">
    <property type="term" value="F:DNA binding"/>
    <property type="evidence" value="ECO:0007669"/>
    <property type="project" value="UniProtKB-UniRule"/>
</dbReference>
<dbReference type="Gene3D" id="1.10.357.10">
    <property type="entry name" value="Tetracycline Repressor, domain 2"/>
    <property type="match status" value="1"/>
</dbReference>